<keyword evidence="9" id="KW-0227">DNA damage</keyword>
<evidence type="ECO:0000256" key="11">
    <source>
        <dbReference type="ARBA" id="ARBA00022840"/>
    </source>
</evidence>
<evidence type="ECO:0000256" key="13">
    <source>
        <dbReference type="ARBA" id="ARBA00023239"/>
    </source>
</evidence>
<evidence type="ECO:0000256" key="2">
    <source>
        <dbReference type="ARBA" id="ARBA00004742"/>
    </source>
</evidence>
<dbReference type="SMART" id="SM01032">
    <property type="entry name" value="BHD_3"/>
    <property type="match status" value="1"/>
</dbReference>
<dbReference type="STRING" id="4829.A0A163LYQ9"/>
<gene>
    <name evidence="20" type="primary">ABSGL_05283.1 scaffold 6884</name>
</gene>
<dbReference type="InterPro" id="IPR038765">
    <property type="entry name" value="Papain-like_cys_pep_sf"/>
</dbReference>
<dbReference type="InterPro" id="IPR015994">
    <property type="entry name" value="PEPCK_ATP_CS"/>
</dbReference>
<evidence type="ECO:0000256" key="1">
    <source>
        <dbReference type="ARBA" id="ARBA00004123"/>
    </source>
</evidence>
<dbReference type="GO" id="GO:0071942">
    <property type="term" value="C:XPC complex"/>
    <property type="evidence" value="ECO:0007669"/>
    <property type="project" value="TreeGrafter"/>
</dbReference>
<feature type="compositionally biased region" description="Low complexity" evidence="16">
    <location>
        <begin position="1"/>
        <end position="22"/>
    </location>
</feature>
<comment type="catalytic activity">
    <reaction evidence="15">
        <text>oxaloacetate + ATP = phosphoenolpyruvate + ADP + CO2</text>
        <dbReference type="Rhea" id="RHEA:18617"/>
        <dbReference type="ChEBI" id="CHEBI:16452"/>
        <dbReference type="ChEBI" id="CHEBI:16526"/>
        <dbReference type="ChEBI" id="CHEBI:30616"/>
        <dbReference type="ChEBI" id="CHEBI:58702"/>
        <dbReference type="ChEBI" id="CHEBI:456216"/>
        <dbReference type="EC" id="4.1.1.49"/>
    </reaction>
</comment>
<evidence type="ECO:0000259" key="17">
    <source>
        <dbReference type="SMART" id="SM01030"/>
    </source>
</evidence>
<feature type="region of interest" description="Disordered" evidence="16">
    <location>
        <begin position="586"/>
        <end position="623"/>
    </location>
</feature>
<keyword evidence="10" id="KW-0210">Decarboxylase</keyword>
<dbReference type="Pfam" id="PF01293">
    <property type="entry name" value="PEPCK_ATP"/>
    <property type="match status" value="1"/>
</dbReference>
<dbReference type="InterPro" id="IPR004583">
    <property type="entry name" value="DNA_repair_Rad4"/>
</dbReference>
<dbReference type="AlphaFoldDB" id="A0A163LYQ9"/>
<evidence type="ECO:0000313" key="20">
    <source>
        <dbReference type="EMBL" id="SAL99638.1"/>
    </source>
</evidence>
<feature type="domain" description="Rad4 beta-hairpin" evidence="19">
    <location>
        <begin position="889"/>
        <end position="963"/>
    </location>
</feature>
<dbReference type="Gene3D" id="3.40.449.10">
    <property type="entry name" value="Phosphoenolpyruvate Carboxykinase, domain 1"/>
    <property type="match status" value="1"/>
</dbReference>
<dbReference type="FunFam" id="3.40.449.10:FF:000002">
    <property type="entry name" value="Phosphoenolpyruvate carboxykinase [ATP]"/>
    <property type="match status" value="1"/>
</dbReference>
<dbReference type="GO" id="GO:0003697">
    <property type="term" value="F:single-stranded DNA binding"/>
    <property type="evidence" value="ECO:0007669"/>
    <property type="project" value="TreeGrafter"/>
</dbReference>
<comment type="subcellular location">
    <subcellularLocation>
        <location evidence="1">Nucleus</location>
    </subcellularLocation>
</comment>
<dbReference type="Gene3D" id="3.30.70.2460">
    <property type="entry name" value="Rad4, beta-hairpin domain BHD3"/>
    <property type="match status" value="1"/>
</dbReference>
<feature type="compositionally biased region" description="Basic and acidic residues" evidence="16">
    <location>
        <begin position="299"/>
        <end position="308"/>
    </location>
</feature>
<dbReference type="InterPro" id="IPR018327">
    <property type="entry name" value="BHD_2"/>
</dbReference>
<feature type="region of interest" description="Disordered" evidence="16">
    <location>
        <begin position="1033"/>
        <end position="1081"/>
    </location>
</feature>
<evidence type="ECO:0000256" key="12">
    <source>
        <dbReference type="ARBA" id="ARBA00023204"/>
    </source>
</evidence>
<evidence type="ECO:0000256" key="14">
    <source>
        <dbReference type="ARBA" id="ARBA00023242"/>
    </source>
</evidence>
<dbReference type="InterPro" id="IPR018328">
    <property type="entry name" value="Rad4_beta-hairpin_dom3"/>
</dbReference>
<dbReference type="GO" id="GO:0005524">
    <property type="term" value="F:ATP binding"/>
    <property type="evidence" value="ECO:0007669"/>
    <property type="project" value="UniProtKB-KW"/>
</dbReference>
<dbReference type="InterPro" id="IPR036985">
    <property type="entry name" value="Transglutaminase-like_sf"/>
</dbReference>
<dbReference type="Gene3D" id="3.90.228.20">
    <property type="match status" value="1"/>
</dbReference>
<dbReference type="GO" id="GO:0006094">
    <property type="term" value="P:gluconeogenesis"/>
    <property type="evidence" value="ECO:0007669"/>
    <property type="project" value="UniProtKB-UniPathway"/>
</dbReference>
<dbReference type="InParanoid" id="A0A163LYQ9"/>
<comment type="similarity">
    <text evidence="4">Belongs to the XPC family.</text>
</comment>
<dbReference type="GO" id="GO:0006298">
    <property type="term" value="P:mismatch repair"/>
    <property type="evidence" value="ECO:0007669"/>
    <property type="project" value="TreeGrafter"/>
</dbReference>
<dbReference type="GO" id="GO:0006289">
    <property type="term" value="P:nucleotide-excision repair"/>
    <property type="evidence" value="ECO:0007669"/>
    <property type="project" value="InterPro"/>
</dbReference>
<accession>A0A163LYQ9</accession>
<dbReference type="Pfam" id="PF03835">
    <property type="entry name" value="Rad4"/>
    <property type="match status" value="1"/>
</dbReference>
<proteinExistence type="inferred from homology"/>
<dbReference type="Gene3D" id="3.90.260.10">
    <property type="entry name" value="Transglutaminase-like"/>
    <property type="match status" value="1"/>
</dbReference>
<dbReference type="GO" id="GO:0005737">
    <property type="term" value="C:cytoplasm"/>
    <property type="evidence" value="ECO:0007669"/>
    <property type="project" value="TreeGrafter"/>
</dbReference>
<evidence type="ECO:0000256" key="8">
    <source>
        <dbReference type="ARBA" id="ARBA00022741"/>
    </source>
</evidence>
<dbReference type="GO" id="GO:0004612">
    <property type="term" value="F:phosphoenolpyruvate carboxykinase (ATP) activity"/>
    <property type="evidence" value="ECO:0007669"/>
    <property type="project" value="UniProtKB-EC"/>
</dbReference>
<keyword evidence="14" id="KW-0539">Nucleus</keyword>
<evidence type="ECO:0000256" key="6">
    <source>
        <dbReference type="ARBA" id="ARBA00021932"/>
    </source>
</evidence>
<comment type="similarity">
    <text evidence="3">Belongs to the phosphoenolpyruvate carboxykinase (ATP) family.</text>
</comment>
<evidence type="ECO:0000256" key="10">
    <source>
        <dbReference type="ARBA" id="ARBA00022793"/>
    </source>
</evidence>
<evidence type="ECO:0000259" key="18">
    <source>
        <dbReference type="SMART" id="SM01031"/>
    </source>
</evidence>
<dbReference type="OrthoDB" id="300780at2759"/>
<protein>
    <recommendedName>
        <fullName evidence="6">Phosphoenolpyruvate carboxykinase (ATP)</fullName>
        <ecNumber evidence="5">4.1.1.49</ecNumber>
    </recommendedName>
</protein>
<evidence type="ECO:0000256" key="4">
    <source>
        <dbReference type="ARBA" id="ARBA00009525"/>
    </source>
</evidence>
<dbReference type="SMART" id="SM01030">
    <property type="entry name" value="BHD_1"/>
    <property type="match status" value="1"/>
</dbReference>
<dbReference type="GO" id="GO:0000111">
    <property type="term" value="C:nucleotide-excision repair factor 2 complex"/>
    <property type="evidence" value="ECO:0007669"/>
    <property type="project" value="TreeGrafter"/>
</dbReference>
<dbReference type="EC" id="4.1.1.49" evidence="5"/>
<comment type="pathway">
    <text evidence="2">Carbohydrate biosynthesis; gluconeogenesis.</text>
</comment>
<feature type="compositionally biased region" description="Low complexity" evidence="16">
    <location>
        <begin position="599"/>
        <end position="611"/>
    </location>
</feature>
<keyword evidence="8" id="KW-0547">Nucleotide-binding</keyword>
<evidence type="ECO:0000256" key="15">
    <source>
        <dbReference type="ARBA" id="ARBA00047371"/>
    </source>
</evidence>
<feature type="compositionally biased region" description="Acidic residues" evidence="16">
    <location>
        <begin position="1049"/>
        <end position="1081"/>
    </location>
</feature>
<dbReference type="SMART" id="SM01031">
    <property type="entry name" value="BHD_2"/>
    <property type="match status" value="1"/>
</dbReference>
<dbReference type="SUPFAM" id="SSF68923">
    <property type="entry name" value="PEP carboxykinase N-terminal domain"/>
    <property type="match status" value="1"/>
</dbReference>
<feature type="region of interest" description="Disordered" evidence="16">
    <location>
        <begin position="1"/>
        <end position="24"/>
    </location>
</feature>
<dbReference type="InterPro" id="IPR013035">
    <property type="entry name" value="PEP_carboxykinase_C"/>
</dbReference>
<dbReference type="Proteomes" id="UP000078561">
    <property type="component" value="Unassembled WGS sequence"/>
</dbReference>
<dbReference type="PROSITE" id="PS00532">
    <property type="entry name" value="PEPCK_ATP"/>
    <property type="match status" value="1"/>
</dbReference>
<dbReference type="PANTHER" id="PTHR12135:SF0">
    <property type="entry name" value="DNA REPAIR PROTEIN COMPLEMENTING XP-C CELLS"/>
    <property type="match status" value="1"/>
</dbReference>
<sequence length="1081" mass="123262">MVASPRPGSPFHGRPSSSSSTHTKVEEELHDVAGIDYDKVTIKRNPSVAVLYEEALTYEQGTVISSAGALCAYSGKKTGRSPKDKRIVEEETSNKDIWWGPVNTPISEKVFSINRERAIDYLNTRPRLYVFDGYAGWDPKYRIKVRVVASRAYHLLFMRNMLIRPTEEELEDFGTPDFTIFNAGEFPANRYTTGMTSTTSVSVNFKRAEMVILGTEYAGEMKKGIFTVMHYLMPKAGVLSLHSSANEGPNGDVSLFFGLSGTGKTTLSADPKRKLIGDDEHCWSDDGVFNIEGGCYAKSSKESTDAPHSKRRRKEQQQQQEQHDAHSPPQEDVHDAPPPETFMELDTPLNDLEGEDSDDDECIDWETVELPKWTGSTQVDHTEKDEDDDTPQHYHDVQVVFETPRAVLKKSKWEMAYQRQLRDWMHNSHVVLLVAHFLIRSEWCSRVDVKAVCLSVIPDHITSQSKRMNDSDTAFGTTVKWLLTWWHDYFTVTGLGMQTRPVEAFKSIPTMDPQSNLITELEPHMERLGIHDSEVIQDPSAFVNYLAEKSGCRDLSAQLFTSILRTLGFETRLICSLQPIPFRIPASRSEGASTDKPAEPSAPKAQPSSKQSKSDRHQYQTTKAKPPTVWCEVWNPHRQQWVCIDPIRQFYNKPQLMEPALTDRQNVLSFVLAFEQMDDLTNRNRRQRIKCVVDVTRRYTTHLPKALALRERELTKRERQGGWRLWSDLFLHGLQPAGLRQLTSTRYTKEQQQLEEQQQEQRMPTSIQGLRNHPLYVLERHLKKFEVLRHPTLEEDCSSMVIGHIRGEKIYPRSCVQQIHTRETWMKQGRVVKDGQEPVKRVLARAVTLEKKRQQEEAKMYGGEALKSDCFGYWQTTPYQPPPVVDGKITKNVYGRVDLFTPEMLPEGAVHLEIGGLGKVARQLGIDYAEAVVDFEFTRGRSIPSVNGIVVAKENELLLLEAWREHENHKTNKVMAKQERDAYNRWRKLILGAMIDARVDNDYGAQEHSVLDPQNDDKHGNSTAWDRFMKERHQDGNDNQGDDGGGFIPEDDDDNDDGGFVLADDDDSDEPGGFLPDEDDV</sequence>
<keyword evidence="11" id="KW-0067">ATP-binding</keyword>
<dbReference type="UniPathway" id="UPA00138"/>
<dbReference type="EMBL" id="LT552933">
    <property type="protein sequence ID" value="SAL99638.1"/>
    <property type="molecule type" value="Genomic_DNA"/>
</dbReference>
<dbReference type="InterPro" id="IPR008210">
    <property type="entry name" value="PEP_carboxykinase_N"/>
</dbReference>
<evidence type="ECO:0000256" key="9">
    <source>
        <dbReference type="ARBA" id="ARBA00022763"/>
    </source>
</evidence>
<reference evidence="20" key="1">
    <citation type="submission" date="2016-04" db="EMBL/GenBank/DDBJ databases">
        <authorList>
            <person name="Evans L.H."/>
            <person name="Alamgir A."/>
            <person name="Owens N."/>
            <person name="Weber N.D."/>
            <person name="Virtaneva K."/>
            <person name="Barbian K."/>
            <person name="Babar A."/>
            <person name="Rosenke K."/>
        </authorList>
    </citation>
    <scope>NUCLEOTIDE SEQUENCE [LARGE SCALE GENOMIC DNA]</scope>
    <source>
        <strain evidence="20">CBS 101.48</strain>
    </source>
</reference>
<dbReference type="SUPFAM" id="SSF54001">
    <property type="entry name" value="Cysteine proteinases"/>
    <property type="match status" value="1"/>
</dbReference>
<dbReference type="SUPFAM" id="SSF53795">
    <property type="entry name" value="PEP carboxykinase-like"/>
    <property type="match status" value="1"/>
</dbReference>
<feature type="compositionally biased region" description="Basic and acidic residues" evidence="16">
    <location>
        <begin position="321"/>
        <end position="337"/>
    </location>
</feature>
<dbReference type="InterPro" id="IPR042488">
    <property type="entry name" value="Rad4_BHD3_sf"/>
</dbReference>
<dbReference type="FunCoup" id="A0A163LYQ9">
    <property type="interactions" value="102"/>
</dbReference>
<dbReference type="InterPro" id="IPR018326">
    <property type="entry name" value="Rad4_beta-hairpin_dom1"/>
</dbReference>
<dbReference type="PANTHER" id="PTHR12135">
    <property type="entry name" value="DNA REPAIR PROTEIN XP-C / RAD4"/>
    <property type="match status" value="1"/>
</dbReference>
<feature type="domain" description="Rad4 beta-hairpin" evidence="17">
    <location>
        <begin position="759"/>
        <end position="817"/>
    </location>
</feature>
<evidence type="ECO:0000256" key="7">
    <source>
        <dbReference type="ARBA" id="ARBA00022432"/>
    </source>
</evidence>
<organism evidence="20">
    <name type="scientific">Absidia glauca</name>
    <name type="common">Pin mould</name>
    <dbReference type="NCBI Taxonomy" id="4829"/>
    <lineage>
        <taxon>Eukaryota</taxon>
        <taxon>Fungi</taxon>
        <taxon>Fungi incertae sedis</taxon>
        <taxon>Mucoromycota</taxon>
        <taxon>Mucoromycotina</taxon>
        <taxon>Mucoromycetes</taxon>
        <taxon>Mucorales</taxon>
        <taxon>Cunninghamellaceae</taxon>
        <taxon>Absidia</taxon>
    </lineage>
</organism>
<keyword evidence="21" id="KW-1185">Reference proteome</keyword>
<keyword evidence="12" id="KW-0234">DNA repair</keyword>
<dbReference type="Gene3D" id="2.20.20.110">
    <property type="entry name" value="Rad4, beta-hairpin domain BHD1"/>
    <property type="match status" value="1"/>
</dbReference>
<evidence type="ECO:0000259" key="19">
    <source>
        <dbReference type="SMART" id="SM01032"/>
    </source>
</evidence>
<evidence type="ECO:0000313" key="21">
    <source>
        <dbReference type="Proteomes" id="UP000078561"/>
    </source>
</evidence>
<feature type="domain" description="Rad4 beta-hairpin" evidence="18">
    <location>
        <begin position="819"/>
        <end position="882"/>
    </location>
</feature>
<evidence type="ECO:0000256" key="16">
    <source>
        <dbReference type="SAM" id="MobiDB-lite"/>
    </source>
</evidence>
<evidence type="ECO:0000256" key="5">
    <source>
        <dbReference type="ARBA" id="ARBA00012363"/>
    </source>
</evidence>
<dbReference type="FunFam" id="3.30.70.2460:FF:000001">
    <property type="entry name" value="DNA repair protein Rad4 family"/>
    <property type="match status" value="1"/>
</dbReference>
<dbReference type="Pfam" id="PF10403">
    <property type="entry name" value="BHD_1"/>
    <property type="match status" value="1"/>
</dbReference>
<dbReference type="Pfam" id="PF10404">
    <property type="entry name" value="BHD_2"/>
    <property type="match status" value="1"/>
</dbReference>
<dbReference type="Pfam" id="PF10405">
    <property type="entry name" value="BHD_3"/>
    <property type="match status" value="1"/>
</dbReference>
<keyword evidence="7" id="KW-0312">Gluconeogenesis</keyword>
<keyword evidence="13" id="KW-0456">Lyase</keyword>
<dbReference type="GO" id="GO:0003684">
    <property type="term" value="F:damaged DNA binding"/>
    <property type="evidence" value="ECO:0007669"/>
    <property type="project" value="InterPro"/>
</dbReference>
<name>A0A163LYQ9_ABSGL</name>
<dbReference type="InterPro" id="IPR001272">
    <property type="entry name" value="PEP_carboxykinase_ATP"/>
</dbReference>
<evidence type="ECO:0000256" key="3">
    <source>
        <dbReference type="ARBA" id="ARBA00006052"/>
    </source>
</evidence>
<dbReference type="OMA" id="EAWREHE"/>
<feature type="region of interest" description="Disordered" evidence="16">
    <location>
        <begin position="299"/>
        <end position="359"/>
    </location>
</feature>
<dbReference type="InterPro" id="IPR018325">
    <property type="entry name" value="Rad4/PNGase_transGLS-fold"/>
</dbReference>